<feature type="compositionally biased region" description="Polar residues" evidence="1">
    <location>
        <begin position="1"/>
        <end position="11"/>
    </location>
</feature>
<proteinExistence type="predicted"/>
<keyword evidence="3" id="KW-1185">Reference proteome</keyword>
<evidence type="ECO:0000313" key="3">
    <source>
        <dbReference type="Proteomes" id="UP000789759"/>
    </source>
</evidence>
<reference evidence="2" key="1">
    <citation type="submission" date="2021-06" db="EMBL/GenBank/DDBJ databases">
        <authorList>
            <person name="Kallberg Y."/>
            <person name="Tangrot J."/>
            <person name="Rosling A."/>
        </authorList>
    </citation>
    <scope>NUCLEOTIDE SEQUENCE</scope>
    <source>
        <strain evidence="2">FL966</strain>
    </source>
</reference>
<dbReference type="EMBL" id="CAJVQA010002280">
    <property type="protein sequence ID" value="CAG8542439.1"/>
    <property type="molecule type" value="Genomic_DNA"/>
</dbReference>
<sequence length="87" mass="9875">SEQESHTTNSANKEENPYLQDNMSITEDADLQENALVQNEQNRPLLLSIKIGNNKRNSILSKDKNLSPNLVLAFYNKLVALYLNTEL</sequence>
<evidence type="ECO:0000256" key="1">
    <source>
        <dbReference type="SAM" id="MobiDB-lite"/>
    </source>
</evidence>
<organism evidence="2 3">
    <name type="scientific">Cetraspora pellucida</name>
    <dbReference type="NCBI Taxonomy" id="1433469"/>
    <lineage>
        <taxon>Eukaryota</taxon>
        <taxon>Fungi</taxon>
        <taxon>Fungi incertae sedis</taxon>
        <taxon>Mucoromycota</taxon>
        <taxon>Glomeromycotina</taxon>
        <taxon>Glomeromycetes</taxon>
        <taxon>Diversisporales</taxon>
        <taxon>Gigasporaceae</taxon>
        <taxon>Cetraspora</taxon>
    </lineage>
</organism>
<accession>A0A9N9AW81</accession>
<comment type="caution">
    <text evidence="2">The sequence shown here is derived from an EMBL/GenBank/DDBJ whole genome shotgun (WGS) entry which is preliminary data.</text>
</comment>
<feature type="non-terminal residue" evidence="2">
    <location>
        <position position="1"/>
    </location>
</feature>
<feature type="region of interest" description="Disordered" evidence="1">
    <location>
        <begin position="1"/>
        <end position="26"/>
    </location>
</feature>
<name>A0A9N9AW81_9GLOM</name>
<protein>
    <submittedName>
        <fullName evidence="2">6364_t:CDS:1</fullName>
    </submittedName>
</protein>
<dbReference type="Proteomes" id="UP000789759">
    <property type="component" value="Unassembled WGS sequence"/>
</dbReference>
<gene>
    <name evidence="2" type="ORF">CPELLU_LOCUS4362</name>
</gene>
<evidence type="ECO:0000313" key="2">
    <source>
        <dbReference type="EMBL" id="CAG8542439.1"/>
    </source>
</evidence>
<dbReference type="AlphaFoldDB" id="A0A9N9AW81"/>